<dbReference type="PANTHER" id="PTHR30537">
    <property type="entry name" value="HTH-TYPE TRANSCRIPTIONAL REGULATOR"/>
    <property type="match status" value="1"/>
</dbReference>
<dbReference type="InterPro" id="IPR036390">
    <property type="entry name" value="WH_DNA-bd_sf"/>
</dbReference>
<dbReference type="SUPFAM" id="SSF46785">
    <property type="entry name" value="Winged helix' DNA-binding domain"/>
    <property type="match status" value="1"/>
</dbReference>
<dbReference type="EMBL" id="JAKGAQ010000001">
    <property type="protein sequence ID" value="MCF2869815.1"/>
    <property type="molecule type" value="Genomic_DNA"/>
</dbReference>
<dbReference type="InterPro" id="IPR036388">
    <property type="entry name" value="WH-like_DNA-bd_sf"/>
</dbReference>
<accession>A0ABS9CRF0</accession>
<evidence type="ECO:0000256" key="1">
    <source>
        <dbReference type="ARBA" id="ARBA00009437"/>
    </source>
</evidence>
<sequence length="261" mass="28387">MNEMNWDDLRLFIAVANAGGLSGAASTTGLSAPTLGRRMLTLERALRQELFVRHAKGYDLTTQGTELLHQTTGLAGQIDGMTTARDNRLVKISAGVWTTRLLCENAAALAQNNVTLRFVAADHVLDIPHREALIGVRNHRPDHVGLAGQRVASIKFARYGQAGTPWVQVVGATPSAAWVKDNAPHGTIEVTHPTHALDLARAGAAQAVLPTFIGETEPNLTRQSRDIAALTHDQWVVSHNTDRFIPEVRRTIDRLVSVLKL</sequence>
<organism evidence="3 4">
    <name type="scientific">Octadecabacter dasysiphoniae</name>
    <dbReference type="NCBI Taxonomy" id="2909341"/>
    <lineage>
        <taxon>Bacteria</taxon>
        <taxon>Pseudomonadati</taxon>
        <taxon>Pseudomonadota</taxon>
        <taxon>Alphaproteobacteria</taxon>
        <taxon>Rhodobacterales</taxon>
        <taxon>Roseobacteraceae</taxon>
        <taxon>Octadecabacter</taxon>
    </lineage>
</organism>
<feature type="domain" description="HTH lysR-type" evidence="2">
    <location>
        <begin position="4"/>
        <end position="61"/>
    </location>
</feature>
<dbReference type="Pfam" id="PF00126">
    <property type="entry name" value="HTH_1"/>
    <property type="match status" value="1"/>
</dbReference>
<dbReference type="RefSeq" id="WP_235223939.1">
    <property type="nucleotide sequence ID" value="NZ_JAKGAQ010000001.1"/>
</dbReference>
<reference evidence="3 4" key="1">
    <citation type="submission" date="2022-01" db="EMBL/GenBank/DDBJ databases">
        <title>Octadecabacter sp. nov., isolated from a marine alga.</title>
        <authorList>
            <person name="Jin M.S."/>
            <person name="Kim H.M."/>
            <person name="Han D.M."/>
            <person name="Jung J.J."/>
            <person name="Jeon C.O."/>
        </authorList>
    </citation>
    <scope>NUCLEOTIDE SEQUENCE [LARGE SCALE GENOMIC DNA]</scope>
    <source>
        <strain evidence="3 4">G9-8</strain>
    </source>
</reference>
<evidence type="ECO:0000259" key="2">
    <source>
        <dbReference type="PROSITE" id="PS50931"/>
    </source>
</evidence>
<dbReference type="Gene3D" id="1.10.10.10">
    <property type="entry name" value="Winged helix-like DNA-binding domain superfamily/Winged helix DNA-binding domain"/>
    <property type="match status" value="1"/>
</dbReference>
<evidence type="ECO:0000313" key="3">
    <source>
        <dbReference type="EMBL" id="MCF2869815.1"/>
    </source>
</evidence>
<dbReference type="InterPro" id="IPR000847">
    <property type="entry name" value="LysR_HTH_N"/>
</dbReference>
<dbReference type="Proteomes" id="UP001200557">
    <property type="component" value="Unassembled WGS sequence"/>
</dbReference>
<proteinExistence type="inferred from homology"/>
<gene>
    <name evidence="3" type="ORF">L0664_01930</name>
</gene>
<dbReference type="PANTHER" id="PTHR30537:SF3">
    <property type="entry name" value="TRANSCRIPTIONAL REGULATORY PROTEIN"/>
    <property type="match status" value="1"/>
</dbReference>
<dbReference type="SUPFAM" id="SSF53850">
    <property type="entry name" value="Periplasmic binding protein-like II"/>
    <property type="match status" value="1"/>
</dbReference>
<keyword evidence="4" id="KW-1185">Reference proteome</keyword>
<evidence type="ECO:0000313" key="4">
    <source>
        <dbReference type="Proteomes" id="UP001200557"/>
    </source>
</evidence>
<dbReference type="InterPro" id="IPR058163">
    <property type="entry name" value="LysR-type_TF_proteobact-type"/>
</dbReference>
<name>A0ABS9CRF0_9RHOB</name>
<comment type="similarity">
    <text evidence="1">Belongs to the LysR transcriptional regulatory family.</text>
</comment>
<dbReference type="PROSITE" id="PS50931">
    <property type="entry name" value="HTH_LYSR"/>
    <property type="match status" value="1"/>
</dbReference>
<comment type="caution">
    <text evidence="3">The sequence shown here is derived from an EMBL/GenBank/DDBJ whole genome shotgun (WGS) entry which is preliminary data.</text>
</comment>
<protein>
    <submittedName>
        <fullName evidence="3">LysR family transcriptional regulator</fullName>
    </submittedName>
</protein>